<keyword evidence="4" id="KW-0808">Transferase</keyword>
<dbReference type="InterPro" id="IPR005467">
    <property type="entry name" value="His_kinase_dom"/>
</dbReference>
<dbReference type="Pfam" id="PF00512">
    <property type="entry name" value="HisKA"/>
    <property type="match status" value="1"/>
</dbReference>
<dbReference type="PANTHER" id="PTHR43547">
    <property type="entry name" value="TWO-COMPONENT HISTIDINE KINASE"/>
    <property type="match status" value="1"/>
</dbReference>
<evidence type="ECO:0000256" key="3">
    <source>
        <dbReference type="ARBA" id="ARBA00022553"/>
    </source>
</evidence>
<evidence type="ECO:0000256" key="5">
    <source>
        <dbReference type="ARBA" id="ARBA00022741"/>
    </source>
</evidence>
<dbReference type="RefSeq" id="WP_254951344.1">
    <property type="nucleotide sequence ID" value="NZ_JANDWY010000008.1"/>
</dbReference>
<keyword evidence="3 11" id="KW-0597">Phosphoprotein</keyword>
<dbReference type="InterPro" id="IPR018060">
    <property type="entry name" value="HTH_AraC"/>
</dbReference>
<dbReference type="SUPFAM" id="SSF63829">
    <property type="entry name" value="Calcium-dependent phosphotriesterase"/>
    <property type="match status" value="1"/>
</dbReference>
<dbReference type="InterPro" id="IPR003661">
    <property type="entry name" value="HisK_dim/P_dom"/>
</dbReference>
<reference evidence="17" key="1">
    <citation type="submission" date="2022-07" db="EMBL/GenBank/DDBJ databases">
        <title>Prevotella copri.</title>
        <authorList>
            <person name="Yang C."/>
        </authorList>
    </citation>
    <scope>NUCLEOTIDE SEQUENCE</scope>
    <source>
        <strain evidence="17">HF2107</strain>
    </source>
</reference>
<dbReference type="FunFam" id="3.30.565.10:FF:000037">
    <property type="entry name" value="Hybrid sensor histidine kinase/response regulator"/>
    <property type="match status" value="1"/>
</dbReference>
<dbReference type="Pfam" id="PF07494">
    <property type="entry name" value="Reg_prop"/>
    <property type="match status" value="2"/>
</dbReference>
<dbReference type="SUPFAM" id="SSF46689">
    <property type="entry name" value="Homeodomain-like"/>
    <property type="match status" value="2"/>
</dbReference>
<dbReference type="GO" id="GO:0005524">
    <property type="term" value="F:ATP binding"/>
    <property type="evidence" value="ECO:0007669"/>
    <property type="project" value="UniProtKB-KW"/>
</dbReference>
<dbReference type="SMART" id="SM00342">
    <property type="entry name" value="HTH_ARAC"/>
    <property type="match status" value="1"/>
</dbReference>
<sequence length="1289" mass="147284">MKEKLLTIILFLIFMLPVGMADNIFMPSNSLPYNIFKTVKLPYSSHATTTVFQDRKGMIWIGTYHGICRYDGYKPTLYMTESTRLPAESIIMSIAQPDDNHLIVGTLGGLSYLNTTNGQSEPVSKPLNRIKSVRTMLIHGDDLWIGTMAEGLWKYNLKTKKIQQIVSPGIRLVSICTLCPVGKTMYVGSIEGLFAVNMTDNHTRRISLPTADKYVISLLWHPQDQSLLVGMEGQMCLYRPLQDKAEVSNILSGSVCKSLALDKHDNLIVGTDAGLCIYNMTTHQQHSLVYNVYHQSICNNVILNLMIDRDGNVWLATDNGVTIMEYSTWYNYHHIYEFTHNDYGNNFTEMLMDSHGNLWLGGENGLLKLFLQRKPVEATCYNTANQKYHLHHNKIRKIYEDSEHDIWIATDASIAMYNPVTQQFEYYKIINRQGKTAKWAYAIYEDSQDNLWVASYSAGLFVVNKKKLLNSANRTYIDKEQTPEMAKLKGLNGIRQIIPGDKGEVWLCANNHIIRKNLVTGKEQHIYEQYQVAEFCNHALWLSSQNGKIMKYDQRTNQLKTFEANISDDPILAFVKENQNLWLSCSEGIFVINTQTDEITYYDKPDNMCLSGIYLPQSHQIIWGGENGFSTCNIKTRRESSPVYVTSVYSNIDKERILLPAQTEKIQLKSREYITFELSTLQYAPHQKVTIYYKLGDDDAWQSLKEGSNELAFAHISGGTYKLSLSSTNPAVDKNAKISTYYIIVPSPWYACTTAIFIYILIAIAIIIFIFAWYRRRNLAVMKRHEKERSMELLRQKNEFFINMSHELKTPLSLIIAPLSTLIRATQQNAALQKSLTGIQKNALQLNQLIHKVLEFKNDDFKDDNSIIRSHIDMNALVCNCLESFASVAVERNIQLNFHSANQEIWMNMDTLKMQSAITNLISNAIKFVKNNTGIIDVTVRQEDDQLLISVEDNGRGIPDKDAKMIFVRFYQGDNQNPKNEGSGIGLFLVKKYVEMHGGKIELTSRETTLFTITLPLYGKNAILSEMVDEERDLDPSKYTVIIVDDNREIVSVLREALSEQYNCIAAFDGKAGLEKIMKYHPSLIIADQMMPVMNGFQLVRALKHQQATANIPILMLTAKDDQNTEMQSIKLGVDIFLAKPFSLDKILLQVARLIDKKMALEKEAKIAAIGSPQFEITSKPEDLDEKFMEKLTAVIEENMEDEDFNVTLLADKLGYNQKQLYRKMKQITGMTPIAYIKKIRMKKAAFLMKDPRYTVTEIMYMVGYSNMSYFIKCFQAEFGMTPKQFSQS</sequence>
<evidence type="ECO:0000256" key="2">
    <source>
        <dbReference type="ARBA" id="ARBA00012438"/>
    </source>
</evidence>
<dbReference type="PROSITE" id="PS01124">
    <property type="entry name" value="HTH_ARAC_FAMILY_2"/>
    <property type="match status" value="1"/>
</dbReference>
<dbReference type="SMART" id="SM00388">
    <property type="entry name" value="HisKA"/>
    <property type="match status" value="1"/>
</dbReference>
<evidence type="ECO:0000313" key="16">
    <source>
        <dbReference type="EMBL" id="MCP9564605.1"/>
    </source>
</evidence>
<dbReference type="SMART" id="SM00448">
    <property type="entry name" value="REC"/>
    <property type="match status" value="1"/>
</dbReference>
<dbReference type="GO" id="GO:0003700">
    <property type="term" value="F:DNA-binding transcription factor activity"/>
    <property type="evidence" value="ECO:0007669"/>
    <property type="project" value="InterPro"/>
</dbReference>
<accession>A0AAW5ILZ0</accession>
<evidence type="ECO:0000256" key="9">
    <source>
        <dbReference type="ARBA" id="ARBA00023015"/>
    </source>
</evidence>
<evidence type="ECO:0000313" key="17">
    <source>
        <dbReference type="EMBL" id="MCP9564702.1"/>
    </source>
</evidence>
<feature type="transmembrane region" description="Helical" evidence="12">
    <location>
        <begin position="748"/>
        <end position="774"/>
    </location>
</feature>
<dbReference type="InterPro" id="IPR011047">
    <property type="entry name" value="Quinoprotein_ADH-like_sf"/>
</dbReference>
<dbReference type="Pfam" id="PF12833">
    <property type="entry name" value="HTH_18"/>
    <property type="match status" value="1"/>
</dbReference>
<protein>
    <recommendedName>
        <fullName evidence="2">histidine kinase</fullName>
        <ecNumber evidence="2">2.7.13.3</ecNumber>
    </recommendedName>
</protein>
<dbReference type="GO" id="GO:0043565">
    <property type="term" value="F:sequence-specific DNA binding"/>
    <property type="evidence" value="ECO:0007669"/>
    <property type="project" value="InterPro"/>
</dbReference>
<name>A0AAW5ILZ0_9BACT</name>
<dbReference type="SUPFAM" id="SSF50998">
    <property type="entry name" value="Quinoprotein alcohol dehydrogenase-like"/>
    <property type="match status" value="1"/>
</dbReference>
<evidence type="ECO:0000256" key="11">
    <source>
        <dbReference type="PROSITE-ProRule" id="PRU00169"/>
    </source>
</evidence>
<dbReference type="PANTHER" id="PTHR43547:SF2">
    <property type="entry name" value="HYBRID SIGNAL TRANSDUCTION HISTIDINE KINASE C"/>
    <property type="match status" value="1"/>
</dbReference>
<feature type="domain" description="Response regulatory" evidence="15">
    <location>
        <begin position="1040"/>
        <end position="1155"/>
    </location>
</feature>
<dbReference type="Pfam" id="PF02518">
    <property type="entry name" value="HATPase_c"/>
    <property type="match status" value="1"/>
</dbReference>
<keyword evidence="12" id="KW-1133">Transmembrane helix</keyword>
<dbReference type="EC" id="2.7.13.3" evidence="2"/>
<dbReference type="InterPro" id="IPR009057">
    <property type="entry name" value="Homeodomain-like_sf"/>
</dbReference>
<dbReference type="Gene3D" id="3.30.565.10">
    <property type="entry name" value="Histidine kinase-like ATPase, C-terminal domain"/>
    <property type="match status" value="1"/>
</dbReference>
<dbReference type="Pfam" id="PF00072">
    <property type="entry name" value="Response_reg"/>
    <property type="match status" value="1"/>
</dbReference>
<dbReference type="CDD" id="cd00082">
    <property type="entry name" value="HisKA"/>
    <property type="match status" value="1"/>
</dbReference>
<gene>
    <name evidence="16" type="ORF">NNC64_08540</name>
    <name evidence="17" type="ORF">NNC64_09030</name>
</gene>
<dbReference type="InterPro" id="IPR036890">
    <property type="entry name" value="HATPase_C_sf"/>
</dbReference>
<keyword evidence="8" id="KW-0902">Two-component regulatory system</keyword>
<evidence type="ECO:0000259" key="14">
    <source>
        <dbReference type="PROSITE" id="PS50109"/>
    </source>
</evidence>
<dbReference type="InterPro" id="IPR036097">
    <property type="entry name" value="HisK_dim/P_sf"/>
</dbReference>
<dbReference type="Proteomes" id="UP001205531">
    <property type="component" value="Unassembled WGS sequence"/>
</dbReference>
<dbReference type="EMBL" id="JANDWZ010000018">
    <property type="protein sequence ID" value="MCP9564702.1"/>
    <property type="molecule type" value="Genomic_DNA"/>
</dbReference>
<evidence type="ECO:0000256" key="4">
    <source>
        <dbReference type="ARBA" id="ARBA00022679"/>
    </source>
</evidence>
<dbReference type="InterPro" id="IPR011110">
    <property type="entry name" value="Reg_prop"/>
</dbReference>
<feature type="modified residue" description="4-aspartylphosphate" evidence="11">
    <location>
        <position position="1088"/>
    </location>
</feature>
<evidence type="ECO:0000256" key="7">
    <source>
        <dbReference type="ARBA" id="ARBA00022840"/>
    </source>
</evidence>
<organism evidence="17 18">
    <name type="scientific">Segatella copri</name>
    <dbReference type="NCBI Taxonomy" id="165179"/>
    <lineage>
        <taxon>Bacteria</taxon>
        <taxon>Pseudomonadati</taxon>
        <taxon>Bacteroidota</taxon>
        <taxon>Bacteroidia</taxon>
        <taxon>Bacteroidales</taxon>
        <taxon>Prevotellaceae</taxon>
        <taxon>Segatella</taxon>
    </lineage>
</organism>
<feature type="domain" description="HTH araC/xylS-type" evidence="13">
    <location>
        <begin position="1190"/>
        <end position="1289"/>
    </location>
</feature>
<keyword evidence="5" id="KW-0547">Nucleotide-binding</keyword>
<evidence type="ECO:0000256" key="8">
    <source>
        <dbReference type="ARBA" id="ARBA00023012"/>
    </source>
</evidence>
<dbReference type="InterPro" id="IPR003594">
    <property type="entry name" value="HATPase_dom"/>
</dbReference>
<evidence type="ECO:0000256" key="10">
    <source>
        <dbReference type="ARBA" id="ARBA00023163"/>
    </source>
</evidence>
<dbReference type="PRINTS" id="PR00344">
    <property type="entry name" value="BCTRLSENSOR"/>
</dbReference>
<evidence type="ECO:0000256" key="12">
    <source>
        <dbReference type="SAM" id="Phobius"/>
    </source>
</evidence>
<dbReference type="SUPFAM" id="SSF47384">
    <property type="entry name" value="Homodimeric domain of signal transducing histidine kinase"/>
    <property type="match status" value="1"/>
</dbReference>
<dbReference type="Gene3D" id="2.130.10.10">
    <property type="entry name" value="YVTN repeat-like/Quinoprotein amine dehydrogenase"/>
    <property type="match status" value="2"/>
</dbReference>
<evidence type="ECO:0000259" key="13">
    <source>
        <dbReference type="PROSITE" id="PS01124"/>
    </source>
</evidence>
<dbReference type="SUPFAM" id="SSF52172">
    <property type="entry name" value="CheY-like"/>
    <property type="match status" value="1"/>
</dbReference>
<keyword evidence="10" id="KW-0804">Transcription</keyword>
<dbReference type="Gene3D" id="2.60.40.10">
    <property type="entry name" value="Immunoglobulins"/>
    <property type="match status" value="1"/>
</dbReference>
<keyword evidence="9" id="KW-0805">Transcription regulation</keyword>
<dbReference type="PROSITE" id="PS50110">
    <property type="entry name" value="RESPONSE_REGULATORY"/>
    <property type="match status" value="1"/>
</dbReference>
<dbReference type="CDD" id="cd00075">
    <property type="entry name" value="HATPase"/>
    <property type="match status" value="1"/>
</dbReference>
<dbReference type="InterPro" id="IPR001789">
    <property type="entry name" value="Sig_transdc_resp-reg_receiver"/>
</dbReference>
<keyword evidence="7 17" id="KW-0067">ATP-binding</keyword>
<evidence type="ECO:0000256" key="6">
    <source>
        <dbReference type="ARBA" id="ARBA00022777"/>
    </source>
</evidence>
<keyword evidence="6" id="KW-0418">Kinase</keyword>
<dbReference type="SUPFAM" id="SSF55874">
    <property type="entry name" value="ATPase domain of HSP90 chaperone/DNA topoisomerase II/histidine kinase"/>
    <property type="match status" value="1"/>
</dbReference>
<dbReference type="InterPro" id="IPR013783">
    <property type="entry name" value="Ig-like_fold"/>
</dbReference>
<dbReference type="Gene3D" id="3.40.50.2300">
    <property type="match status" value="1"/>
</dbReference>
<dbReference type="GO" id="GO:0000155">
    <property type="term" value="F:phosphorelay sensor kinase activity"/>
    <property type="evidence" value="ECO:0007669"/>
    <property type="project" value="InterPro"/>
</dbReference>
<dbReference type="Gene3D" id="1.10.10.60">
    <property type="entry name" value="Homeodomain-like"/>
    <property type="match status" value="2"/>
</dbReference>
<evidence type="ECO:0000313" key="18">
    <source>
        <dbReference type="Proteomes" id="UP001205531"/>
    </source>
</evidence>
<keyword evidence="12" id="KW-0812">Transmembrane</keyword>
<evidence type="ECO:0000256" key="1">
    <source>
        <dbReference type="ARBA" id="ARBA00000085"/>
    </source>
</evidence>
<dbReference type="Gene3D" id="1.10.287.130">
    <property type="match status" value="1"/>
</dbReference>
<dbReference type="InterPro" id="IPR015943">
    <property type="entry name" value="WD40/YVTN_repeat-like_dom_sf"/>
</dbReference>
<dbReference type="EMBL" id="JANDWZ010000016">
    <property type="protein sequence ID" value="MCP9564605.1"/>
    <property type="molecule type" value="Genomic_DNA"/>
</dbReference>
<comment type="catalytic activity">
    <reaction evidence="1">
        <text>ATP + protein L-histidine = ADP + protein N-phospho-L-histidine.</text>
        <dbReference type="EC" id="2.7.13.3"/>
    </reaction>
</comment>
<dbReference type="SMART" id="SM00387">
    <property type="entry name" value="HATPase_c"/>
    <property type="match status" value="1"/>
</dbReference>
<proteinExistence type="predicted"/>
<dbReference type="InterPro" id="IPR004358">
    <property type="entry name" value="Sig_transdc_His_kin-like_C"/>
</dbReference>
<keyword evidence="12" id="KW-0472">Membrane</keyword>
<dbReference type="PROSITE" id="PS50109">
    <property type="entry name" value="HIS_KIN"/>
    <property type="match status" value="1"/>
</dbReference>
<comment type="caution">
    <text evidence="17">The sequence shown here is derived from an EMBL/GenBank/DDBJ whole genome shotgun (WGS) entry which is preliminary data.</text>
</comment>
<evidence type="ECO:0000259" key="15">
    <source>
        <dbReference type="PROSITE" id="PS50110"/>
    </source>
</evidence>
<feature type="domain" description="Histidine kinase" evidence="14">
    <location>
        <begin position="803"/>
        <end position="1019"/>
    </location>
</feature>
<dbReference type="InterPro" id="IPR011006">
    <property type="entry name" value="CheY-like_superfamily"/>
</dbReference>